<dbReference type="SMART" id="SM00220">
    <property type="entry name" value="S_TKc"/>
    <property type="match status" value="1"/>
</dbReference>
<dbReference type="EMBL" id="KC008572">
    <property type="protein sequence ID" value="AGF85192.1"/>
    <property type="molecule type" value="Genomic_DNA"/>
</dbReference>
<dbReference type="Pfam" id="PF00069">
    <property type="entry name" value="Pkinase"/>
    <property type="match status" value="1"/>
</dbReference>
<organism evidence="2 3">
    <name type="scientific">Moumouvirus goulette</name>
    <dbReference type="NCBI Taxonomy" id="1247379"/>
    <lineage>
        <taxon>Viruses</taxon>
        <taxon>Varidnaviria</taxon>
        <taxon>Bamfordvirae</taxon>
        <taxon>Nucleocytoviricota</taxon>
        <taxon>Megaviricetes</taxon>
        <taxon>Imitervirales</taxon>
        <taxon>Mimiviridae</taxon>
        <taxon>Megamimivirinae</taxon>
        <taxon>Moumouvirus</taxon>
        <taxon>Moumouvirus goulettemassiliense</taxon>
    </lineage>
</organism>
<dbReference type="GO" id="GO:0005524">
    <property type="term" value="F:ATP binding"/>
    <property type="evidence" value="ECO:0007669"/>
    <property type="project" value="InterPro"/>
</dbReference>
<dbReference type="SUPFAM" id="SSF56112">
    <property type="entry name" value="Protein kinase-like (PK-like)"/>
    <property type="match status" value="1"/>
</dbReference>
<dbReference type="PANTHER" id="PTHR44167:SF25">
    <property type="entry name" value="PROTEIN KINASE DOMAIN CONTAINING PROTEIN"/>
    <property type="match status" value="1"/>
</dbReference>
<evidence type="ECO:0000259" key="1">
    <source>
        <dbReference type="PROSITE" id="PS50011"/>
    </source>
</evidence>
<dbReference type="PANTHER" id="PTHR44167">
    <property type="entry name" value="OVARIAN-SPECIFIC SERINE/THREONINE-PROTEIN KINASE LOK-RELATED"/>
    <property type="match status" value="1"/>
</dbReference>
<dbReference type="PROSITE" id="PS50011">
    <property type="entry name" value="PROTEIN_KINASE_DOM"/>
    <property type="match status" value="1"/>
</dbReference>
<dbReference type="InterPro" id="IPR000719">
    <property type="entry name" value="Prot_kinase_dom"/>
</dbReference>
<dbReference type="Proteomes" id="UP000241071">
    <property type="component" value="Segment"/>
</dbReference>
<keyword evidence="3" id="KW-1185">Reference proteome</keyword>
<gene>
    <name evidence="2" type="ORF">glt_00383</name>
</gene>
<dbReference type="InterPro" id="IPR008271">
    <property type="entry name" value="Ser/Thr_kinase_AS"/>
</dbReference>
<reference evidence="2 3" key="1">
    <citation type="submission" date="2012-10" db="EMBL/GenBank/DDBJ databases">
        <title>Complete genome sequence of Moumouvirus goulette.</title>
        <authorList>
            <person name="Fournous G."/>
            <person name="Bougalmi M."/>
            <person name="Colson P."/>
        </authorList>
    </citation>
    <scope>NUCLEOTIDE SEQUENCE [LARGE SCALE GENOMIC DNA]</scope>
</reference>
<feature type="domain" description="Protein kinase" evidence="1">
    <location>
        <begin position="8"/>
        <end position="258"/>
    </location>
</feature>
<dbReference type="Gene3D" id="1.10.510.10">
    <property type="entry name" value="Transferase(Phosphotransferase) domain 1"/>
    <property type="match status" value="1"/>
</dbReference>
<evidence type="ECO:0000313" key="2">
    <source>
        <dbReference type="EMBL" id="AGF85192.1"/>
    </source>
</evidence>
<name>M1PWQ7_9VIRU</name>
<accession>M1PWQ7</accession>
<dbReference type="InterPro" id="IPR011009">
    <property type="entry name" value="Kinase-like_dom_sf"/>
</dbReference>
<dbReference type="PROSITE" id="PS00108">
    <property type="entry name" value="PROTEIN_KINASE_ST"/>
    <property type="match status" value="1"/>
</dbReference>
<proteinExistence type="predicted"/>
<dbReference type="GO" id="GO:0004674">
    <property type="term" value="F:protein serine/threonine kinase activity"/>
    <property type="evidence" value="ECO:0007669"/>
    <property type="project" value="TreeGrafter"/>
</dbReference>
<sequence>MINLPNYFENINILSKKQNSTVLNGKLLDKDVIIKYYDIYSRSMFIELNILASCHHTNIVSLENIININDGPILMILEKLDTSLEKYISCPNFSLLDKYHILLQIAYGIKYLHTNNIIHFDIKPDNIMYKNNVLKIIDFGASEYILSKNIKTNHIKCTSTHRPPEAFYKKKLNTSCDIWSFGIIICELLSNCLVYENKYFLKYVKNINNDHSVYQFITSKKFSKIMNILPIKLRSCLDLNPKNRPNIESIIKKLHKLSNNYVYKNIFDNNMSLKYSKNYLPIKNIFNEIIQDHIVNSYSIVSLYIKLDLILRTGSSKNIIHTLINICDMVFNNKKINIDKIHINEIIIREKGILFQYHYYVYNLDNINSNITTLLNNYSPKSISLINNIGLINFD</sequence>
<evidence type="ECO:0000313" key="3">
    <source>
        <dbReference type="Proteomes" id="UP000241071"/>
    </source>
</evidence>
<protein>
    <recommendedName>
        <fullName evidence="1">Protein kinase domain-containing protein</fullName>
    </recommendedName>
</protein>